<dbReference type="InterPro" id="IPR007131">
    <property type="entry name" value="SHD1"/>
</dbReference>
<gene>
    <name evidence="3" type="ORF">M427DRAFT_451704</name>
</gene>
<feature type="compositionally biased region" description="Polar residues" evidence="1">
    <location>
        <begin position="195"/>
        <end position="215"/>
    </location>
</feature>
<feature type="compositionally biased region" description="Basic and acidic residues" evidence="1">
    <location>
        <begin position="64"/>
        <end position="75"/>
    </location>
</feature>
<name>A0A139ARW4_GONPJ</name>
<evidence type="ECO:0000259" key="2">
    <source>
        <dbReference type="Pfam" id="PF03983"/>
    </source>
</evidence>
<evidence type="ECO:0000313" key="3">
    <source>
        <dbReference type="EMBL" id="KXS19488.1"/>
    </source>
</evidence>
<feature type="region of interest" description="Disordered" evidence="1">
    <location>
        <begin position="129"/>
        <end position="169"/>
    </location>
</feature>
<proteinExistence type="predicted"/>
<sequence length="409" mass="42733">MAASSGTESAGGASDGSIVRSGPLNVVPSDGPPVTRAGSAGGVAEQGAPQRAHQANENTEEGSEAPKETSAEGRGKVAHLKSMWESASTHAVAGLNGSAGPSVLSSTTTPSAHEEGAVGACFIPPEAAGPPGVVTATPSDRSIGAQGTGWDSPLTSPTDLQPGSFGASPSSLSVGYGTVTLPSAPPPTLFRPAATSGSVQWSSGVNGTSQTYPSGPTVTRFGTPLWNGHVSRGEFGGVPVVYVFARNTPFEVPASYLDVREDAVRGGKVAKLRRVDGMTIEVDVRDLSAVDVAYIEAVQELTRGTAPNVLSMWTDPTRIKFKASLLGAFNGVAFLREVRDPILVDFPVEISRMTRPDQDYVDRWIRDARARGDARAVDAPLNHSYWDPTPPVQARGKIHPLLCEDHHRR</sequence>
<reference evidence="3 4" key="1">
    <citation type="journal article" date="2015" name="Genome Biol. Evol.">
        <title>Phylogenomic analyses indicate that early fungi evolved digesting cell walls of algal ancestors of land plants.</title>
        <authorList>
            <person name="Chang Y."/>
            <person name="Wang S."/>
            <person name="Sekimoto S."/>
            <person name="Aerts A.L."/>
            <person name="Choi C."/>
            <person name="Clum A."/>
            <person name="LaButti K.M."/>
            <person name="Lindquist E.A."/>
            <person name="Yee Ngan C."/>
            <person name="Ohm R.A."/>
            <person name="Salamov A.A."/>
            <person name="Grigoriev I.V."/>
            <person name="Spatafora J.W."/>
            <person name="Berbee M.L."/>
        </authorList>
    </citation>
    <scope>NUCLEOTIDE SEQUENCE [LARGE SCALE GENOMIC DNA]</scope>
    <source>
        <strain evidence="3 4">JEL478</strain>
    </source>
</reference>
<protein>
    <recommendedName>
        <fullName evidence="2">SLA1 homology domain-containing protein</fullName>
    </recommendedName>
</protein>
<feature type="domain" description="SLA1 homology" evidence="2">
    <location>
        <begin position="249"/>
        <end position="300"/>
    </location>
</feature>
<evidence type="ECO:0000313" key="4">
    <source>
        <dbReference type="Proteomes" id="UP000070544"/>
    </source>
</evidence>
<feature type="region of interest" description="Disordered" evidence="1">
    <location>
        <begin position="1"/>
        <end position="78"/>
    </location>
</feature>
<dbReference type="Proteomes" id="UP000070544">
    <property type="component" value="Unassembled WGS sequence"/>
</dbReference>
<organism evidence="3 4">
    <name type="scientific">Gonapodya prolifera (strain JEL478)</name>
    <name type="common">Monoblepharis prolifera</name>
    <dbReference type="NCBI Taxonomy" id="1344416"/>
    <lineage>
        <taxon>Eukaryota</taxon>
        <taxon>Fungi</taxon>
        <taxon>Fungi incertae sedis</taxon>
        <taxon>Chytridiomycota</taxon>
        <taxon>Chytridiomycota incertae sedis</taxon>
        <taxon>Monoblepharidomycetes</taxon>
        <taxon>Monoblepharidales</taxon>
        <taxon>Gonapodyaceae</taxon>
        <taxon>Gonapodya</taxon>
    </lineage>
</organism>
<evidence type="ECO:0000256" key="1">
    <source>
        <dbReference type="SAM" id="MobiDB-lite"/>
    </source>
</evidence>
<dbReference type="GO" id="GO:0030674">
    <property type="term" value="F:protein-macromolecule adaptor activity"/>
    <property type="evidence" value="ECO:0007669"/>
    <property type="project" value="InterPro"/>
</dbReference>
<dbReference type="GO" id="GO:0042802">
    <property type="term" value="F:identical protein binding"/>
    <property type="evidence" value="ECO:0007669"/>
    <property type="project" value="InterPro"/>
</dbReference>
<feature type="region of interest" description="Disordered" evidence="1">
    <location>
        <begin position="190"/>
        <end position="215"/>
    </location>
</feature>
<keyword evidence="4" id="KW-1185">Reference proteome</keyword>
<feature type="compositionally biased region" description="Polar residues" evidence="1">
    <location>
        <begin position="153"/>
        <end position="169"/>
    </location>
</feature>
<dbReference type="Pfam" id="PF03983">
    <property type="entry name" value="SHD1"/>
    <property type="match status" value="1"/>
</dbReference>
<dbReference type="AlphaFoldDB" id="A0A139ARW4"/>
<dbReference type="EMBL" id="KQ965738">
    <property type="protein sequence ID" value="KXS19488.1"/>
    <property type="molecule type" value="Genomic_DNA"/>
</dbReference>
<accession>A0A139ARW4</accession>
<feature type="compositionally biased region" description="Low complexity" evidence="1">
    <location>
        <begin position="1"/>
        <end position="17"/>
    </location>
</feature>
<dbReference type="GO" id="GO:0043130">
    <property type="term" value="F:ubiquitin binding"/>
    <property type="evidence" value="ECO:0007669"/>
    <property type="project" value="InterPro"/>
</dbReference>
<dbReference type="GO" id="GO:0008092">
    <property type="term" value="F:cytoskeletal protein binding"/>
    <property type="evidence" value="ECO:0007669"/>
    <property type="project" value="InterPro"/>
</dbReference>